<gene>
    <name evidence="2" type="ORF">CFOL_v3_05147</name>
</gene>
<feature type="coiled-coil region" evidence="1">
    <location>
        <begin position="160"/>
        <end position="208"/>
    </location>
</feature>
<keyword evidence="1" id="KW-0175">Coiled coil</keyword>
<dbReference type="AlphaFoldDB" id="A0A1Q3B0Y5"/>
<accession>A0A1Q3B0Y5</accession>
<dbReference type="STRING" id="3775.A0A1Q3B0Y5"/>
<dbReference type="InterPro" id="IPR040262">
    <property type="entry name" value="At4g38062-like"/>
</dbReference>
<organism evidence="2 3">
    <name type="scientific">Cephalotus follicularis</name>
    <name type="common">Albany pitcher plant</name>
    <dbReference type="NCBI Taxonomy" id="3775"/>
    <lineage>
        <taxon>Eukaryota</taxon>
        <taxon>Viridiplantae</taxon>
        <taxon>Streptophyta</taxon>
        <taxon>Embryophyta</taxon>
        <taxon>Tracheophyta</taxon>
        <taxon>Spermatophyta</taxon>
        <taxon>Magnoliopsida</taxon>
        <taxon>eudicotyledons</taxon>
        <taxon>Gunneridae</taxon>
        <taxon>Pentapetalae</taxon>
        <taxon>rosids</taxon>
        <taxon>fabids</taxon>
        <taxon>Oxalidales</taxon>
        <taxon>Cephalotaceae</taxon>
        <taxon>Cephalotus</taxon>
    </lineage>
</organism>
<name>A0A1Q3B0Y5_CEPFO</name>
<feature type="non-terminal residue" evidence="2">
    <location>
        <position position="1"/>
    </location>
</feature>
<protein>
    <submittedName>
        <fullName evidence="2">Uncharacterized protein</fullName>
    </submittedName>
</protein>
<dbReference type="FunCoup" id="A0A1Q3B0Y5">
    <property type="interactions" value="1650"/>
</dbReference>
<dbReference type="PANTHER" id="PTHR45287:SF4">
    <property type="entry name" value="OS03G0691500 PROTEIN"/>
    <property type="match status" value="1"/>
</dbReference>
<proteinExistence type="predicted"/>
<feature type="coiled-coil region" evidence="1">
    <location>
        <begin position="98"/>
        <end position="132"/>
    </location>
</feature>
<evidence type="ECO:0000256" key="1">
    <source>
        <dbReference type="SAM" id="Coils"/>
    </source>
</evidence>
<feature type="coiled-coil region" evidence="1">
    <location>
        <begin position="617"/>
        <end position="801"/>
    </location>
</feature>
<feature type="coiled-coil region" evidence="1">
    <location>
        <begin position="466"/>
        <end position="520"/>
    </location>
</feature>
<feature type="coiled-coil region" evidence="1">
    <location>
        <begin position="3"/>
        <end position="72"/>
    </location>
</feature>
<feature type="coiled-coil region" evidence="1">
    <location>
        <begin position="869"/>
        <end position="896"/>
    </location>
</feature>
<evidence type="ECO:0000313" key="3">
    <source>
        <dbReference type="Proteomes" id="UP000187406"/>
    </source>
</evidence>
<dbReference type="OrthoDB" id="685795at2759"/>
<keyword evidence="3" id="KW-1185">Reference proteome</keyword>
<sequence length="1107" mass="128983">EELDETKAELEKLRADYRSKVELFERLKRAHNEQLTIIQEASTKLEKQAQELNEKEEEISIVKQMYEDVKSSWNEKESIIKSLTAINDKLRFGSEEKFQKLEERERKLIYALDEANEKNIDQEQKINVFKAEIEGLKGMLSLSQNKCLEAEKRAKASKELRARDDVLLKLEEENRKIEERLKWKEEQFKHLEDAHEKLRDQFKVTKKEWELEKSTLVDEIYSLQTSLESQTRISEDLQNRLKLCNQALAHEESRRKYLEVEVSEYKTRFDNVFIECQDTKAQLVSLSAQRDKEIAALRHSLGTKETYYKEMEYRAGRLEQENEELLASLKELQEAQIYQTGSSSSLAKLRNKLKSVEQMYRDFSANFRAKEAEWSSQLEKMTEDLNDCRSELEIKIASIEELKIELEGCHSLIMQLRMQNEESSVMLLVLQSVISETQLKLTDVEAEMGFHNKEREERVSRLMKHLETMNAALATAQKDIDEEREKSASLLRRVESLYDIEDQQLLMQKELQRYKEMLEESSNCQLRIKEQALQTECDLKDKLRGVCDALDTANSELVKEREKAASLSIKVESLEVIEGQLLLMQKELERCKEMLDESSRYQLHLEGQVLQIESDSKEKLREVCNALDTSNSELTEEREKVASLSRRVESLDRIKEQKLLMQTELERFKKMFEEESRCQLCLEESTLRMKRESESKLKEVCDALDTANSELAEKICEGHAIEFELWIWKSIAEQLKAKLEENHKLRKALESSLLAQTEVGETIKQEKYVLVHELEEKDRRLSDAHQQIVSLEQEVKTRELEAASSARIETVMSFESEKESFHHITREKSMTLENLQKQIGWLEQESLGREIEGAVFAQIWAERASEHEKENLVQLIEQKDQRIDDLLQLVSSMEEKSNSSLHSVSSQLVEKQTEVNLVREVWEKVAAAQILAELEIEEKKLMIVELEDDIYKKQQKLELQEKSLSRGKQQALDIETELEAKQLEMEMLINQMEAKLRISDALVDELKSEKRNLVGDVMKLSSERENLLAFIGGQDDKINELSKEDMQLMGTLGRIVQSFDDSRSDVVLKGSGELFECVKENIDAHPSPTSKSLGAIFEERSPFRQLN</sequence>
<evidence type="ECO:0000313" key="2">
    <source>
        <dbReference type="EMBL" id="GAV61620.1"/>
    </source>
</evidence>
<dbReference type="PANTHER" id="PTHR45287">
    <property type="entry name" value="OS03G0691500 PROTEIN"/>
    <property type="match status" value="1"/>
</dbReference>
<feature type="coiled-coil region" evidence="1">
    <location>
        <begin position="308"/>
        <end position="405"/>
    </location>
</feature>
<reference evidence="3" key="1">
    <citation type="submission" date="2016-04" db="EMBL/GenBank/DDBJ databases">
        <title>Cephalotus genome sequencing.</title>
        <authorList>
            <person name="Fukushima K."/>
            <person name="Hasebe M."/>
            <person name="Fang X."/>
        </authorList>
    </citation>
    <scope>NUCLEOTIDE SEQUENCE [LARGE SCALE GENOMIC DNA]</scope>
    <source>
        <strain evidence="3">cv. St1</strain>
    </source>
</reference>
<dbReference type="EMBL" id="BDDD01000215">
    <property type="protein sequence ID" value="GAV61620.1"/>
    <property type="molecule type" value="Genomic_DNA"/>
</dbReference>
<feature type="coiled-coil region" evidence="1">
    <location>
        <begin position="943"/>
        <end position="1023"/>
    </location>
</feature>
<feature type="non-terminal residue" evidence="2">
    <location>
        <position position="1107"/>
    </location>
</feature>
<dbReference type="Proteomes" id="UP000187406">
    <property type="component" value="Unassembled WGS sequence"/>
</dbReference>
<dbReference type="InParanoid" id="A0A1Q3B0Y5"/>
<comment type="caution">
    <text evidence="2">The sequence shown here is derived from an EMBL/GenBank/DDBJ whole genome shotgun (WGS) entry which is preliminary data.</text>
</comment>